<reference evidence="1 2" key="1">
    <citation type="submission" date="2019-04" db="EMBL/GenBank/DDBJ databases">
        <title>An improved genome assembly and genetic linkage map for asparagus bean, Vigna unguiculata ssp. sesquipedialis.</title>
        <authorList>
            <person name="Xia Q."/>
            <person name="Zhang R."/>
            <person name="Dong Y."/>
        </authorList>
    </citation>
    <scope>NUCLEOTIDE SEQUENCE [LARGE SCALE GENOMIC DNA]</scope>
    <source>
        <tissue evidence="1">Leaf</tissue>
    </source>
</reference>
<dbReference type="AlphaFoldDB" id="A0A4D6N948"/>
<name>A0A4D6N948_VIGUN</name>
<gene>
    <name evidence="1" type="ORF">DEO72_LG10g1600</name>
</gene>
<keyword evidence="2" id="KW-1185">Reference proteome</keyword>
<protein>
    <submittedName>
        <fullName evidence="1">Uncharacterized protein</fullName>
    </submittedName>
</protein>
<evidence type="ECO:0000313" key="1">
    <source>
        <dbReference type="EMBL" id="QCE10370.1"/>
    </source>
</evidence>
<dbReference type="EMBL" id="CP039354">
    <property type="protein sequence ID" value="QCE10370.1"/>
    <property type="molecule type" value="Genomic_DNA"/>
</dbReference>
<dbReference type="Proteomes" id="UP000501690">
    <property type="component" value="Linkage Group LG10"/>
</dbReference>
<sequence>MGVTERVPARAAAARRAPSTETRLVRRVCDELLSPFSSVTEWWLFTPFSVNTKAASFYTTEWWLGGAIWRPLSGKIWTCETRGFRSH</sequence>
<evidence type="ECO:0000313" key="2">
    <source>
        <dbReference type="Proteomes" id="UP000501690"/>
    </source>
</evidence>
<organism evidence="1 2">
    <name type="scientific">Vigna unguiculata</name>
    <name type="common">Cowpea</name>
    <dbReference type="NCBI Taxonomy" id="3917"/>
    <lineage>
        <taxon>Eukaryota</taxon>
        <taxon>Viridiplantae</taxon>
        <taxon>Streptophyta</taxon>
        <taxon>Embryophyta</taxon>
        <taxon>Tracheophyta</taxon>
        <taxon>Spermatophyta</taxon>
        <taxon>Magnoliopsida</taxon>
        <taxon>eudicotyledons</taxon>
        <taxon>Gunneridae</taxon>
        <taxon>Pentapetalae</taxon>
        <taxon>rosids</taxon>
        <taxon>fabids</taxon>
        <taxon>Fabales</taxon>
        <taxon>Fabaceae</taxon>
        <taxon>Papilionoideae</taxon>
        <taxon>50 kb inversion clade</taxon>
        <taxon>NPAAA clade</taxon>
        <taxon>indigoferoid/millettioid clade</taxon>
        <taxon>Phaseoleae</taxon>
        <taxon>Vigna</taxon>
    </lineage>
</organism>
<proteinExistence type="predicted"/>
<accession>A0A4D6N948</accession>